<protein>
    <submittedName>
        <fullName evidence="2">G_PROTEIN_RECEP_F1_2 domain-containing protein</fullName>
    </submittedName>
</protein>
<proteinExistence type="predicted"/>
<evidence type="ECO:0000313" key="1">
    <source>
        <dbReference type="Proteomes" id="UP000095286"/>
    </source>
</evidence>
<organism evidence="1 2">
    <name type="scientific">Rhabditophanes sp. KR3021</name>
    <dbReference type="NCBI Taxonomy" id="114890"/>
    <lineage>
        <taxon>Eukaryota</taxon>
        <taxon>Metazoa</taxon>
        <taxon>Ecdysozoa</taxon>
        <taxon>Nematoda</taxon>
        <taxon>Chromadorea</taxon>
        <taxon>Rhabditida</taxon>
        <taxon>Tylenchina</taxon>
        <taxon>Panagrolaimomorpha</taxon>
        <taxon>Strongyloidoidea</taxon>
        <taxon>Alloionematidae</taxon>
        <taxon>Rhabditophanes</taxon>
    </lineage>
</organism>
<name>A0AC35UIF4_9BILA</name>
<evidence type="ECO:0000313" key="2">
    <source>
        <dbReference type="WBParaSite" id="RSKR_0001177100.1"/>
    </source>
</evidence>
<accession>A0AC35UIF4</accession>
<dbReference type="WBParaSite" id="RSKR_0001177100.1">
    <property type="protein sequence ID" value="RSKR_0001177100.1"/>
    <property type="gene ID" value="RSKR_0001177100"/>
</dbReference>
<reference evidence="2" key="1">
    <citation type="submission" date="2016-11" db="UniProtKB">
        <authorList>
            <consortium name="WormBaseParasite"/>
        </authorList>
    </citation>
    <scope>IDENTIFICATION</scope>
    <source>
        <strain evidence="2">KR3021</strain>
    </source>
</reference>
<dbReference type="Proteomes" id="UP000095286">
    <property type="component" value="Unplaced"/>
</dbReference>
<sequence length="443" mass="50970">MNFSDSEEPENTESLSLLHSIECFILLMAVLCGGPLNIVTLCKLARAIRKTKNCSQIVLLRLNLNIADLIMLFVYVPIHISWIQSYQWNAGDLACRGFKYISVFCFYLNSFIITCIALDRFIGMASISSFQNAKNAKQRAVKMLFVAWSLAFIVSIPQLFIFQSFSPYPNFEQCVPIFLVIYYTTNHIQTHNFTEIEKQVAFEKLNRTKDWENIYNIYHLLFIFWIPIFIIIVCYFFVLLLMKTLVSGHKNRDRQMAKECSFTSAIELSTSDRNGAASSEIKRLTLYENGSLNDVLDSQETEKLTDCECEEHNKITTPETLPTSTTRNSKPLFSINLKVKTESLKQVVALNLKNGTKEVQLGNLAMKRMRLARKRTKKQALFIIVTYIILWSPYNVLAIIQSLSSNNLWIQWFLSNVPLFFLNSIIVINPLINAIIYGIFDPK</sequence>